<feature type="domain" description="Leucine-binding protein" evidence="3">
    <location>
        <begin position="62"/>
        <end position="388"/>
    </location>
</feature>
<gene>
    <name evidence="4" type="ORF">GCM10022232_57220</name>
</gene>
<accession>A0ABP7SAE5</accession>
<dbReference type="PANTHER" id="PTHR30483:SF6">
    <property type="entry name" value="PERIPLASMIC BINDING PROTEIN OF ABC TRANSPORTER FOR NATURAL AMINO ACIDS"/>
    <property type="match status" value="1"/>
</dbReference>
<name>A0ABP7SAE5_9ACTN</name>
<dbReference type="RefSeq" id="WP_345567118.1">
    <property type="nucleotide sequence ID" value="NZ_BAAAZX010000017.1"/>
</dbReference>
<keyword evidence="5" id="KW-1185">Reference proteome</keyword>
<evidence type="ECO:0000313" key="5">
    <source>
        <dbReference type="Proteomes" id="UP001500456"/>
    </source>
</evidence>
<dbReference type="PANTHER" id="PTHR30483">
    <property type="entry name" value="LEUCINE-SPECIFIC-BINDING PROTEIN"/>
    <property type="match status" value="1"/>
</dbReference>
<dbReference type="InterPro" id="IPR028081">
    <property type="entry name" value="Leu-bd"/>
</dbReference>
<comment type="caution">
    <text evidence="4">The sequence shown here is derived from an EMBL/GenBank/DDBJ whole genome shotgun (WGS) entry which is preliminary data.</text>
</comment>
<dbReference type="InterPro" id="IPR028082">
    <property type="entry name" value="Peripla_BP_I"/>
</dbReference>
<dbReference type="Pfam" id="PF13458">
    <property type="entry name" value="Peripla_BP_6"/>
    <property type="match status" value="1"/>
</dbReference>
<protein>
    <submittedName>
        <fullName evidence="4">ABC transporter substrate-binding protein</fullName>
    </submittedName>
</protein>
<reference evidence="5" key="1">
    <citation type="journal article" date="2019" name="Int. J. Syst. Evol. Microbiol.">
        <title>The Global Catalogue of Microorganisms (GCM) 10K type strain sequencing project: providing services to taxonomists for standard genome sequencing and annotation.</title>
        <authorList>
            <consortium name="The Broad Institute Genomics Platform"/>
            <consortium name="The Broad Institute Genome Sequencing Center for Infectious Disease"/>
            <person name="Wu L."/>
            <person name="Ma J."/>
        </authorList>
    </citation>
    <scope>NUCLEOTIDE SEQUENCE [LARGE SCALE GENOMIC DNA]</scope>
    <source>
        <strain evidence="5">JCM 16924</strain>
    </source>
</reference>
<evidence type="ECO:0000256" key="2">
    <source>
        <dbReference type="ARBA" id="ARBA00022729"/>
    </source>
</evidence>
<evidence type="ECO:0000256" key="1">
    <source>
        <dbReference type="ARBA" id="ARBA00010062"/>
    </source>
</evidence>
<dbReference type="SUPFAM" id="SSF53822">
    <property type="entry name" value="Periplasmic binding protein-like I"/>
    <property type="match status" value="1"/>
</dbReference>
<comment type="similarity">
    <text evidence="1">Belongs to the leucine-binding protein family.</text>
</comment>
<keyword evidence="2" id="KW-0732">Signal</keyword>
<dbReference type="Gene3D" id="3.40.50.2300">
    <property type="match status" value="2"/>
</dbReference>
<dbReference type="Proteomes" id="UP001500456">
    <property type="component" value="Unassembled WGS sequence"/>
</dbReference>
<proteinExistence type="inferred from homology"/>
<evidence type="ECO:0000313" key="4">
    <source>
        <dbReference type="EMBL" id="GAA4009037.1"/>
    </source>
</evidence>
<dbReference type="EMBL" id="BAAAZX010000017">
    <property type="protein sequence ID" value="GAA4009037.1"/>
    <property type="molecule type" value="Genomic_DNA"/>
</dbReference>
<dbReference type="CDD" id="cd06341">
    <property type="entry name" value="PBP1_ABC_ligand_binding-like"/>
    <property type="match status" value="1"/>
</dbReference>
<evidence type="ECO:0000259" key="3">
    <source>
        <dbReference type="Pfam" id="PF13458"/>
    </source>
</evidence>
<sequence length="423" mass="42772">MDESVRRVISSPRVKLSVALVTGAGLLLGGCGNDGGSDATESKEVPAALASAFPGTAATGAPVKVGLITNEGGAGISQPETREAAEAARKYANDNLGGIAGRPVEFVVCKTKEEPATARDCANRMVEQKVAAVVLTSSGLGGSMVPIVTQAGIPWATAIATSSAEGTSTGSFSWTGGFPATLTSMAEYAKEKGYKKVAAFVIDVPSAIGGAEAIGKPVFARAGVDLRIVKIAPGTPDASPQVSAALRNKPDAIGIVGESTVCTSVLQAMTALGGSTERMVLQPCMAPEVVDAVGAGMEGAQVFSSFDAASEDPEAQLYRQVMKQYSPDTPVEGYAAVGYQGVLGLVRALHDLKGDVTPAAVTKTLQSAKDVVLPAGHGTTFTCDATAVPGLKAACSAKSVTGTLTGGELEDVHTVDPNSLFAK</sequence>
<dbReference type="InterPro" id="IPR051010">
    <property type="entry name" value="BCAA_transport"/>
</dbReference>
<dbReference type="PROSITE" id="PS51257">
    <property type="entry name" value="PROKAR_LIPOPROTEIN"/>
    <property type="match status" value="1"/>
</dbReference>
<organism evidence="4 5">
    <name type="scientific">Streptomyces plumbiresistens</name>
    <dbReference type="NCBI Taxonomy" id="511811"/>
    <lineage>
        <taxon>Bacteria</taxon>
        <taxon>Bacillati</taxon>
        <taxon>Actinomycetota</taxon>
        <taxon>Actinomycetes</taxon>
        <taxon>Kitasatosporales</taxon>
        <taxon>Streptomycetaceae</taxon>
        <taxon>Streptomyces</taxon>
    </lineage>
</organism>